<name>A0A396HLZ6_MEDTR</name>
<dbReference type="AlphaFoldDB" id="A0A396HLZ6"/>
<dbReference type="Gramene" id="rna37651">
    <property type="protein sequence ID" value="RHN52914.1"/>
    <property type="gene ID" value="gene37651"/>
</dbReference>
<evidence type="ECO:0000313" key="1">
    <source>
        <dbReference type="EMBL" id="RHN52914.1"/>
    </source>
</evidence>
<proteinExistence type="predicted"/>
<gene>
    <name evidence="1" type="ORF">MtrunA17_Chr6g0485741</name>
</gene>
<dbReference type="Proteomes" id="UP000265566">
    <property type="component" value="Chromosome 6"/>
</dbReference>
<protein>
    <submittedName>
        <fullName evidence="1">Uncharacterized protein</fullName>
    </submittedName>
</protein>
<accession>A0A396HLZ6</accession>
<evidence type="ECO:0000313" key="2">
    <source>
        <dbReference type="Proteomes" id="UP000265566"/>
    </source>
</evidence>
<sequence>MFTMFTGSGMNSLATNHLYLYCRMLNVTDVNIPSRYKALSFIFVRGIPLHPRMVDFLHYCTSLFAHMHNCIFLVVEIFISCSCVKIYGIYTSVGRSFGFAPLCFLFEHVFVACISSPNDMLLYDAFFMEVLTSGARLWSRWLQSYVLLEFPSIMTLGR</sequence>
<dbReference type="EMBL" id="PSQE01000006">
    <property type="protein sequence ID" value="RHN52914.1"/>
    <property type="molecule type" value="Genomic_DNA"/>
</dbReference>
<comment type="caution">
    <text evidence="1">The sequence shown here is derived from an EMBL/GenBank/DDBJ whole genome shotgun (WGS) entry which is preliminary data.</text>
</comment>
<organism evidence="1 2">
    <name type="scientific">Medicago truncatula</name>
    <name type="common">Barrel medic</name>
    <name type="synonym">Medicago tribuloides</name>
    <dbReference type="NCBI Taxonomy" id="3880"/>
    <lineage>
        <taxon>Eukaryota</taxon>
        <taxon>Viridiplantae</taxon>
        <taxon>Streptophyta</taxon>
        <taxon>Embryophyta</taxon>
        <taxon>Tracheophyta</taxon>
        <taxon>Spermatophyta</taxon>
        <taxon>Magnoliopsida</taxon>
        <taxon>eudicotyledons</taxon>
        <taxon>Gunneridae</taxon>
        <taxon>Pentapetalae</taxon>
        <taxon>rosids</taxon>
        <taxon>fabids</taxon>
        <taxon>Fabales</taxon>
        <taxon>Fabaceae</taxon>
        <taxon>Papilionoideae</taxon>
        <taxon>50 kb inversion clade</taxon>
        <taxon>NPAAA clade</taxon>
        <taxon>Hologalegina</taxon>
        <taxon>IRL clade</taxon>
        <taxon>Trifolieae</taxon>
        <taxon>Medicago</taxon>
    </lineage>
</organism>
<reference evidence="2" key="1">
    <citation type="journal article" date="2018" name="Nat. Plants">
        <title>Whole-genome landscape of Medicago truncatula symbiotic genes.</title>
        <authorList>
            <person name="Pecrix Y."/>
            <person name="Staton S.E."/>
            <person name="Sallet E."/>
            <person name="Lelandais-Briere C."/>
            <person name="Moreau S."/>
            <person name="Carrere S."/>
            <person name="Blein T."/>
            <person name="Jardinaud M.F."/>
            <person name="Latrasse D."/>
            <person name="Zouine M."/>
            <person name="Zahm M."/>
            <person name="Kreplak J."/>
            <person name="Mayjonade B."/>
            <person name="Satge C."/>
            <person name="Perez M."/>
            <person name="Cauet S."/>
            <person name="Marande W."/>
            <person name="Chantry-Darmon C."/>
            <person name="Lopez-Roques C."/>
            <person name="Bouchez O."/>
            <person name="Berard A."/>
            <person name="Debelle F."/>
            <person name="Munos S."/>
            <person name="Bendahmane A."/>
            <person name="Berges H."/>
            <person name="Niebel A."/>
            <person name="Buitink J."/>
            <person name="Frugier F."/>
            <person name="Benhamed M."/>
            <person name="Crespi M."/>
            <person name="Gouzy J."/>
            <person name="Gamas P."/>
        </authorList>
    </citation>
    <scope>NUCLEOTIDE SEQUENCE [LARGE SCALE GENOMIC DNA]</scope>
    <source>
        <strain evidence="2">cv. Jemalong A17</strain>
    </source>
</reference>